<dbReference type="Pfam" id="PF00932">
    <property type="entry name" value="LTD"/>
    <property type="match status" value="1"/>
</dbReference>
<keyword evidence="1 2" id="KW-0732">Signal</keyword>
<evidence type="ECO:0000313" key="5">
    <source>
        <dbReference type="Proteomes" id="UP000535020"/>
    </source>
</evidence>
<dbReference type="InterPro" id="IPR014867">
    <property type="entry name" value="Spore_coat_CotH_CotH2/3/7"/>
</dbReference>
<organism evidence="4 5">
    <name type="scientific">Flavobacterium agri</name>
    <dbReference type="NCBI Taxonomy" id="2743471"/>
    <lineage>
        <taxon>Bacteria</taxon>
        <taxon>Pseudomonadati</taxon>
        <taxon>Bacteroidota</taxon>
        <taxon>Flavobacteriia</taxon>
        <taxon>Flavobacteriales</taxon>
        <taxon>Flavobacteriaceae</taxon>
        <taxon>Flavobacterium</taxon>
    </lineage>
</organism>
<keyword evidence="4" id="KW-0418">Kinase</keyword>
<dbReference type="InterPro" id="IPR059177">
    <property type="entry name" value="GH29D-like_dom"/>
</dbReference>
<sequence length="1419" mass="158367">MKNFYLKSCLLLLSFWGFSQNGNTQKTYSQIPPEYRSHPELGKTTHSAVLHEVDYELVHERTKFSRTFLNTNKTKTTVQSSAPLHYQDGSGMWHSIIYKLGKSDSKIIYPIQNSFFMLTGNGINLKADGHFANIEKTDFRFVSGDNSVVKSIRSGKQQAAVKSDNEIAFTDISANLDKNITLYNQAVKYDYRIKSVDFLPAQFDRLIVEETLTLPKGFSMAEDKSANRLMIVDSEGREALVFQQPVISDSKVAVRNQHHPVYEAKYNLVKLDGPKYKIQIEIDGSWLKSTDRVYPINIDPIVTVTNNDAINSCFLPTYQQAALQVSVPAGETVLSSNISYDFVAVAGSGAWMSDQRSYISGPNGQTPIQNGVGGTAGLQTYTINDSPIGNVVSTGQINYTFNFGRNWGGNGCNATYDFVSRREIAVTYGTIEFGNGPLLINEYSASNRNFNDGFGRNEDWVELYNSSPDTYFNLAGYYLSNNINNPTKWQIQDGIIPPNSRVLVFCSNRNISSGTVLHASFDLTQTDPDEIVIADPGGNIIESVEMFTTQTNHSYGRTSDGASTWSVFATPTPGQHNTNGSSNYATKPTLSVAPGKYAGPISVSLASSGTNEQIRYTTNGATPTATSTLYSGPVSISQNTVLRARSFSTVAGILPGFIETNTYFINDNSTMPVVSLSGDADLLQLLNGNQIEPTGYFEYFEPDGTFIDETMGDFDKHGNDSWAYDQRGIDFIARDDHGYKRRLEHQFFNTTDRTNYRRLILKAAGSDNYPHQSGGAHMRDVFVQKVSEMAGLELDERRSNFVSLFVNGQYWGVYDMREKVDDNQYTDYYYGQDYIFRDSDQYIQYIKTWGATNPEFGNQPAIDAWDDLMAFVQNNDMALEANYDYVDGQLNIDSLIDYFVLNSYMVNKDWLNWNTSWWRGLDPLGGALKWRYALWDCDGVLGHYINYTGIPDITANADPCNVEELEVGVGHAQTIEKLITESPIVRQRYISRYADLLNTGLSCEQVTQVFDSIVAVMTPEMPRQIQRWGGSMAQWQANVEDAREFLLTRCSQTIATGMQDCYEVTGPYETIFQVEPVNSGKIRMNSEWLATYPFTAQVFGNLDTMLKAEALTGYQFDHWVVDGATIDPDDTSIDIILQISQATSVTAHFTEITSAEQALYYWHFNTLETPTDVTVIPADYNQVAGAVPLMTYTGSGPRDIDANNNGSILNMHFDETSGKCARVRNPSDGRSLVFDLPTTGYQAIKFAYAVQRTNEGQLINNLAYSIDGTNFVQAGLSQTSFNVSTDFSLVNIDFSSIAAVNNNPNFKIRITFEGNITGDNGNNRYDNVTLKGVQQLAVPTHHATTYQVFPNPFTNNVQIVGNEQMTELSVYDMVGKKIWHKKHINANTETIDLAALNAGVYLLKIKTAKGLTTHKLVKH</sequence>
<dbReference type="InterPro" id="IPR036415">
    <property type="entry name" value="Lamin_tail_dom_sf"/>
</dbReference>
<dbReference type="Pfam" id="PF13290">
    <property type="entry name" value="CHB_HEX_C_1"/>
    <property type="match status" value="1"/>
</dbReference>
<keyword evidence="5" id="KW-1185">Reference proteome</keyword>
<keyword evidence="4" id="KW-0808">Transferase</keyword>
<dbReference type="RefSeq" id="WP_176006798.1">
    <property type="nucleotide sequence ID" value="NZ_JABWMI010000015.1"/>
</dbReference>
<evidence type="ECO:0000256" key="1">
    <source>
        <dbReference type="ARBA" id="ARBA00022729"/>
    </source>
</evidence>
<evidence type="ECO:0000259" key="3">
    <source>
        <dbReference type="PROSITE" id="PS51841"/>
    </source>
</evidence>
<accession>A0A7Y9C809</accession>
<feature type="domain" description="LTD" evidence="3">
    <location>
        <begin position="420"/>
        <end position="557"/>
    </location>
</feature>
<dbReference type="EMBL" id="JACBJI010000006">
    <property type="protein sequence ID" value="NYA71988.1"/>
    <property type="molecule type" value="Genomic_DNA"/>
</dbReference>
<dbReference type="Pfam" id="PF08757">
    <property type="entry name" value="CotH"/>
    <property type="match status" value="1"/>
</dbReference>
<evidence type="ECO:0000256" key="2">
    <source>
        <dbReference type="SAM" id="SignalP"/>
    </source>
</evidence>
<feature type="chain" id="PRO_5030880633" evidence="2">
    <location>
        <begin position="22"/>
        <end position="1419"/>
    </location>
</feature>
<proteinExistence type="predicted"/>
<gene>
    <name evidence="4" type="ORF">HZF10_13750</name>
</gene>
<dbReference type="Proteomes" id="UP000535020">
    <property type="component" value="Unassembled WGS sequence"/>
</dbReference>
<reference evidence="4 5" key="1">
    <citation type="submission" date="2020-07" db="EMBL/GenBank/DDBJ databases">
        <authorList>
            <person name="Sun Q."/>
        </authorList>
    </citation>
    <scope>NUCLEOTIDE SEQUENCE [LARGE SCALE GENOMIC DNA]</scope>
    <source>
        <strain evidence="4 5">MAH-1</strain>
    </source>
</reference>
<comment type="caution">
    <text evidence="4">The sequence shown here is derived from an EMBL/GenBank/DDBJ whole genome shotgun (WGS) entry which is preliminary data.</text>
</comment>
<evidence type="ECO:0000313" key="4">
    <source>
        <dbReference type="EMBL" id="NYA71988.1"/>
    </source>
</evidence>
<name>A0A7Y9C809_9FLAO</name>
<dbReference type="Pfam" id="PF18962">
    <property type="entry name" value="Por_Secre_tail"/>
    <property type="match status" value="1"/>
</dbReference>
<dbReference type="InterPro" id="IPR001322">
    <property type="entry name" value="Lamin_tail_dom"/>
</dbReference>
<dbReference type="NCBIfam" id="TIGR04183">
    <property type="entry name" value="Por_Secre_tail"/>
    <property type="match status" value="1"/>
</dbReference>
<dbReference type="GO" id="GO:0016301">
    <property type="term" value="F:kinase activity"/>
    <property type="evidence" value="ECO:0007669"/>
    <property type="project" value="UniProtKB-KW"/>
</dbReference>
<feature type="signal peptide" evidence="2">
    <location>
        <begin position="1"/>
        <end position="21"/>
    </location>
</feature>
<dbReference type="SUPFAM" id="SSF74853">
    <property type="entry name" value="Lamin A/C globular tail domain"/>
    <property type="match status" value="1"/>
</dbReference>
<dbReference type="PROSITE" id="PS51841">
    <property type="entry name" value="LTD"/>
    <property type="match status" value="1"/>
</dbReference>
<protein>
    <submittedName>
        <fullName evidence="4">CotH kinase family protein</fullName>
    </submittedName>
</protein>
<dbReference type="InterPro" id="IPR026444">
    <property type="entry name" value="Secre_tail"/>
</dbReference>